<dbReference type="AlphaFoldDB" id="A0A212J2R2"/>
<keyword evidence="3" id="KW-0230">DNA invertase</keyword>
<keyword evidence="4" id="KW-0238">DNA-binding</keyword>
<accession>A0A212J2R2</accession>
<dbReference type="GO" id="GO:0003677">
    <property type="term" value="F:DNA binding"/>
    <property type="evidence" value="ECO:0007669"/>
    <property type="project" value="UniProtKB-KW"/>
</dbReference>
<dbReference type="InterPro" id="IPR050639">
    <property type="entry name" value="SSR_resolvase"/>
</dbReference>
<keyword evidence="2" id="KW-0229">DNA integration</keyword>
<dbReference type="PANTHER" id="PTHR30461">
    <property type="entry name" value="DNA-INVERTASE FROM LAMBDOID PROPHAGE"/>
    <property type="match status" value="1"/>
</dbReference>
<dbReference type="PANTHER" id="PTHR30461:SF2">
    <property type="entry name" value="SERINE RECOMBINASE PINE-RELATED"/>
    <property type="match status" value="1"/>
</dbReference>
<evidence type="ECO:0000256" key="4">
    <source>
        <dbReference type="ARBA" id="ARBA00023125"/>
    </source>
</evidence>
<dbReference type="SUPFAM" id="SSF53041">
    <property type="entry name" value="Resolvase-like"/>
    <property type="match status" value="1"/>
</dbReference>
<dbReference type="Pfam" id="PF00239">
    <property type="entry name" value="Resolvase"/>
    <property type="match status" value="1"/>
</dbReference>
<gene>
    <name evidence="7" type="ORF">KL86DYS2_10592</name>
</gene>
<reference evidence="7" key="1">
    <citation type="submission" date="2016-04" db="EMBL/GenBank/DDBJ databases">
        <authorList>
            <person name="Evans L.H."/>
            <person name="Alamgir A."/>
            <person name="Owens N."/>
            <person name="Weber N.D."/>
            <person name="Virtaneva K."/>
            <person name="Barbian K."/>
            <person name="Babar A."/>
            <person name="Rosenke K."/>
        </authorList>
    </citation>
    <scope>NUCLEOTIDE SEQUENCE</scope>
    <source>
        <strain evidence="7">86-2</strain>
    </source>
</reference>
<evidence type="ECO:0000313" key="7">
    <source>
        <dbReference type="EMBL" id="SBV93717.1"/>
    </source>
</evidence>
<dbReference type="Gene3D" id="3.40.50.1390">
    <property type="entry name" value="Resolvase, N-terminal catalytic domain"/>
    <property type="match status" value="1"/>
</dbReference>
<dbReference type="Pfam" id="PF02796">
    <property type="entry name" value="HTH_7"/>
    <property type="match status" value="1"/>
</dbReference>
<protein>
    <recommendedName>
        <fullName evidence="6">Resolvase/invertase-type recombinase catalytic domain-containing protein</fullName>
    </recommendedName>
</protein>
<sequence length="202" mass="22200">MKIGYMRVSKTDGSQSLDLQSDALRADGVDKNRIYRDMASGRKDHRPGLESCLKALQPGNTLVIWKLDRLGRDLKHLVTLVDELNSKNIGLKVLTGAGAQIDTSTANGKLVFGIFAALAEFERELIAERTRAGLAAARARGRKGGRPRKMDKATLMMAVKALEDKSITVQEVAKRLNMTTTTLYMYLNGDGSMKEPGYKLLS</sequence>
<organism evidence="7">
    <name type="scientific">uncultured Dysgonomonas sp</name>
    <dbReference type="NCBI Taxonomy" id="206096"/>
    <lineage>
        <taxon>Bacteria</taxon>
        <taxon>Pseudomonadati</taxon>
        <taxon>Bacteroidota</taxon>
        <taxon>Bacteroidia</taxon>
        <taxon>Bacteroidales</taxon>
        <taxon>Dysgonomonadaceae</taxon>
        <taxon>Dysgonomonas</taxon>
        <taxon>environmental samples</taxon>
    </lineage>
</organism>
<evidence type="ECO:0000256" key="5">
    <source>
        <dbReference type="ARBA" id="ARBA00023172"/>
    </source>
</evidence>
<dbReference type="GO" id="GO:0000150">
    <property type="term" value="F:DNA strand exchange activity"/>
    <property type="evidence" value="ECO:0007669"/>
    <property type="project" value="UniProtKB-KW"/>
</dbReference>
<name>A0A212J2R2_9BACT</name>
<keyword evidence="5" id="KW-0233">DNA recombination</keyword>
<evidence type="ECO:0000256" key="3">
    <source>
        <dbReference type="ARBA" id="ARBA00023100"/>
    </source>
</evidence>
<evidence type="ECO:0000256" key="1">
    <source>
        <dbReference type="ARBA" id="ARBA00009913"/>
    </source>
</evidence>
<proteinExistence type="inferred from homology"/>
<dbReference type="CDD" id="cd03768">
    <property type="entry name" value="SR_ResInv"/>
    <property type="match status" value="1"/>
</dbReference>
<dbReference type="EMBL" id="FLUL01000001">
    <property type="protein sequence ID" value="SBV93717.1"/>
    <property type="molecule type" value="Genomic_DNA"/>
</dbReference>
<evidence type="ECO:0000259" key="6">
    <source>
        <dbReference type="PROSITE" id="PS51736"/>
    </source>
</evidence>
<dbReference type="InterPro" id="IPR006119">
    <property type="entry name" value="Resolv_N"/>
</dbReference>
<comment type="similarity">
    <text evidence="1">Belongs to the site-specific recombinase resolvase family.</text>
</comment>
<dbReference type="InterPro" id="IPR006120">
    <property type="entry name" value="Resolvase_HTH_dom"/>
</dbReference>
<dbReference type="SUPFAM" id="SSF46689">
    <property type="entry name" value="Homeodomain-like"/>
    <property type="match status" value="1"/>
</dbReference>
<dbReference type="InterPro" id="IPR009057">
    <property type="entry name" value="Homeodomain-like_sf"/>
</dbReference>
<dbReference type="SMART" id="SM00857">
    <property type="entry name" value="Resolvase"/>
    <property type="match status" value="1"/>
</dbReference>
<dbReference type="FunFam" id="3.40.50.1390:FF:000001">
    <property type="entry name" value="DNA recombinase"/>
    <property type="match status" value="1"/>
</dbReference>
<dbReference type="GO" id="GO:0015074">
    <property type="term" value="P:DNA integration"/>
    <property type="evidence" value="ECO:0007669"/>
    <property type="project" value="UniProtKB-KW"/>
</dbReference>
<evidence type="ECO:0000256" key="2">
    <source>
        <dbReference type="ARBA" id="ARBA00022908"/>
    </source>
</evidence>
<dbReference type="InterPro" id="IPR036162">
    <property type="entry name" value="Resolvase-like_N_sf"/>
</dbReference>
<feature type="domain" description="Resolvase/invertase-type recombinase catalytic" evidence="6">
    <location>
        <begin position="1"/>
        <end position="141"/>
    </location>
</feature>
<dbReference type="RefSeq" id="WP_296946981.1">
    <property type="nucleotide sequence ID" value="NZ_LT599021.1"/>
</dbReference>
<dbReference type="PROSITE" id="PS51736">
    <property type="entry name" value="RECOMBINASES_3"/>
    <property type="match status" value="1"/>
</dbReference>